<proteinExistence type="predicted"/>
<keyword evidence="3" id="KW-1185">Reference proteome</keyword>
<feature type="compositionally biased region" description="Basic and acidic residues" evidence="1">
    <location>
        <begin position="118"/>
        <end position="143"/>
    </location>
</feature>
<accession>A0A0E0G8R0</accession>
<dbReference type="HOGENOM" id="CLU_1117205_0_0_1"/>
<organism evidence="2">
    <name type="scientific">Oryza nivara</name>
    <name type="common">Indian wild rice</name>
    <name type="synonym">Oryza sativa f. spontanea</name>
    <dbReference type="NCBI Taxonomy" id="4536"/>
    <lineage>
        <taxon>Eukaryota</taxon>
        <taxon>Viridiplantae</taxon>
        <taxon>Streptophyta</taxon>
        <taxon>Embryophyta</taxon>
        <taxon>Tracheophyta</taxon>
        <taxon>Spermatophyta</taxon>
        <taxon>Magnoliopsida</taxon>
        <taxon>Liliopsida</taxon>
        <taxon>Poales</taxon>
        <taxon>Poaceae</taxon>
        <taxon>BOP clade</taxon>
        <taxon>Oryzoideae</taxon>
        <taxon>Oryzeae</taxon>
        <taxon>Oryzinae</taxon>
        <taxon>Oryza</taxon>
    </lineage>
</organism>
<dbReference type="AlphaFoldDB" id="A0A0E0G8R0"/>
<sequence length="249" mass="27685">MAMGRVWGGLGWNGPAPNPRLLHPAPAPGAVAGPNQPPLGPRCRRRQRQSLAAPLARRLTALALRCPAHRRVEEEGRGARGRRLACATRSPACRARTLPVALTVRRSCAARHAARPPPCEDRRDWERGEREIGGPEGRRVEREMERRTGVLATAAKEVETTPDPDPTGEIAIPRPKSPSYRQTLGNLVWPPKLDTLEIRDKHKHIQSEAIEINKMDLSPYLISPRSYSRKKTTLSLTMWGVLCLQVDDN</sequence>
<evidence type="ECO:0000313" key="3">
    <source>
        <dbReference type="Proteomes" id="UP000006591"/>
    </source>
</evidence>
<protein>
    <submittedName>
        <fullName evidence="2">Uncharacterized protein</fullName>
    </submittedName>
</protein>
<dbReference type="OMA" id="CEDRRDW"/>
<reference evidence="2" key="1">
    <citation type="submission" date="2015-04" db="UniProtKB">
        <authorList>
            <consortium name="EnsemblPlants"/>
        </authorList>
    </citation>
    <scope>IDENTIFICATION</scope>
    <source>
        <strain evidence="2">SL10</strain>
    </source>
</reference>
<evidence type="ECO:0000256" key="1">
    <source>
        <dbReference type="SAM" id="MobiDB-lite"/>
    </source>
</evidence>
<dbReference type="EnsemblPlants" id="ONIVA02G23890.1">
    <property type="protein sequence ID" value="ONIVA02G23890.1"/>
    <property type="gene ID" value="ONIVA02G23890"/>
</dbReference>
<name>A0A0E0G8R0_ORYNI</name>
<dbReference type="Gramene" id="ONIVA02G23890.1">
    <property type="protein sequence ID" value="ONIVA02G23890.1"/>
    <property type="gene ID" value="ONIVA02G23890"/>
</dbReference>
<dbReference type="Proteomes" id="UP000006591">
    <property type="component" value="Chromosome 2"/>
</dbReference>
<reference evidence="2" key="2">
    <citation type="submission" date="2018-04" db="EMBL/GenBank/DDBJ databases">
        <title>OnivRS2 (Oryza nivara Reference Sequence Version 2).</title>
        <authorList>
            <person name="Zhang J."/>
            <person name="Kudrna D."/>
            <person name="Lee S."/>
            <person name="Talag J."/>
            <person name="Rajasekar S."/>
            <person name="Welchert J."/>
            <person name="Hsing Y.-I."/>
            <person name="Wing R.A."/>
        </authorList>
    </citation>
    <scope>NUCLEOTIDE SEQUENCE [LARGE SCALE GENOMIC DNA]</scope>
    <source>
        <strain evidence="2">SL10</strain>
    </source>
</reference>
<feature type="region of interest" description="Disordered" evidence="1">
    <location>
        <begin position="114"/>
        <end position="143"/>
    </location>
</feature>
<evidence type="ECO:0000313" key="2">
    <source>
        <dbReference type="EnsemblPlants" id="ONIVA02G23890.1"/>
    </source>
</evidence>